<keyword evidence="3" id="KW-1185">Reference proteome</keyword>
<dbReference type="Proteomes" id="UP000234343">
    <property type="component" value="Chromosome"/>
</dbReference>
<dbReference type="EMBL" id="CP025491">
    <property type="protein sequence ID" value="AUH72844.1"/>
    <property type="molecule type" value="Genomic_DNA"/>
</dbReference>
<organism evidence="2 3">
    <name type="scientific">Legionella sainthelensi</name>
    <dbReference type="NCBI Taxonomy" id="28087"/>
    <lineage>
        <taxon>Bacteria</taxon>
        <taxon>Pseudomonadati</taxon>
        <taxon>Pseudomonadota</taxon>
        <taxon>Gammaproteobacteria</taxon>
        <taxon>Legionellales</taxon>
        <taxon>Legionellaceae</taxon>
        <taxon>Legionella</taxon>
    </lineage>
</organism>
<feature type="transmembrane region" description="Helical" evidence="1">
    <location>
        <begin position="78"/>
        <end position="103"/>
    </location>
</feature>
<feature type="transmembrane region" description="Helical" evidence="1">
    <location>
        <begin position="148"/>
        <end position="167"/>
    </location>
</feature>
<feature type="transmembrane region" description="Helical" evidence="1">
    <location>
        <begin position="37"/>
        <end position="58"/>
    </location>
</feature>
<protein>
    <submittedName>
        <fullName evidence="2">Uncharacterized protein</fullName>
    </submittedName>
</protein>
<evidence type="ECO:0000313" key="2">
    <source>
        <dbReference type="EMBL" id="AUH72844.1"/>
    </source>
</evidence>
<dbReference type="AlphaFoldDB" id="A0A2H5FMR8"/>
<evidence type="ECO:0000256" key="1">
    <source>
        <dbReference type="SAM" id="Phobius"/>
    </source>
</evidence>
<gene>
    <name evidence="2" type="ORF">CAB17_12955</name>
</gene>
<feature type="transmembrane region" description="Helical" evidence="1">
    <location>
        <begin position="124"/>
        <end position="142"/>
    </location>
</feature>
<dbReference type="RefSeq" id="WP_012979152.1">
    <property type="nucleotide sequence ID" value="NZ_CP025491.2"/>
</dbReference>
<dbReference type="KEGG" id="lsh:CAB17_12955"/>
<dbReference type="GeneID" id="40926056"/>
<proteinExistence type="predicted"/>
<sequence length="199" mass="22794">MNHQDLRKAISDDVETIKSLHPEIIPAKIYYLRLLRLFMSSFLKVWFIVSLTIAYAGITHPSNDGLAREAISQVMREATLMAFFLSFGAMLLLTPALNFFILFRFHLEPSLKTGALLARKLKHVAYIFFGFFILFCTLFGSYIESAVIFMGIGFAFFGSLAATYFLVKMELNRIGVYTLFILFDHYFNKGKDLSINLPR</sequence>
<name>A0A2H5FMR8_9GAMM</name>
<evidence type="ECO:0000313" key="3">
    <source>
        <dbReference type="Proteomes" id="UP000234343"/>
    </source>
</evidence>
<reference evidence="2 3" key="1">
    <citation type="submission" date="2017-12" db="EMBL/GenBank/DDBJ databases">
        <title>Legionella sainthelensi LA01-117, whole genome sequence of a clinical isolate from New Zealand.</title>
        <authorList>
            <person name="Cree S.L."/>
            <person name="Slow S."/>
            <person name="Kennedy M.A."/>
            <person name="Murdoch D.R."/>
            <person name="Biggs P.J."/>
            <person name="Anderson T."/>
        </authorList>
    </citation>
    <scope>NUCLEOTIDE SEQUENCE [LARGE SCALE GENOMIC DNA]</scope>
    <source>
        <strain evidence="2 3">LA01-117</strain>
    </source>
</reference>
<accession>A0A2H5FMR8</accession>
<keyword evidence="1" id="KW-0812">Transmembrane</keyword>
<keyword evidence="1" id="KW-1133">Transmembrane helix</keyword>
<keyword evidence="1" id="KW-0472">Membrane</keyword>